<evidence type="ECO:0000256" key="4">
    <source>
        <dbReference type="ARBA" id="ARBA00023136"/>
    </source>
</evidence>
<dbReference type="RefSeq" id="WP_311951587.1">
    <property type="nucleotide sequence ID" value="NZ_JAVLVU010000001.1"/>
</dbReference>
<evidence type="ECO:0000313" key="7">
    <source>
        <dbReference type="EMBL" id="MDT3404251.1"/>
    </source>
</evidence>
<keyword evidence="4 5" id="KW-0472">Membrane</keyword>
<name>A0ABU3GWV8_9SPHI</name>
<keyword evidence="2 5" id="KW-0812">Transmembrane</keyword>
<comment type="subcellular location">
    <subcellularLocation>
        <location evidence="1">Membrane</location>
        <topology evidence="1">Multi-pass membrane protein</topology>
    </subcellularLocation>
</comment>
<protein>
    <submittedName>
        <fullName evidence="7">Oxidoreductase</fullName>
    </submittedName>
</protein>
<dbReference type="InterPro" id="IPR009908">
    <property type="entry name" value="Methylamine_util_MauE"/>
</dbReference>
<proteinExistence type="predicted"/>
<feature type="domain" description="Methylamine utilisation protein MauE" evidence="6">
    <location>
        <begin position="14"/>
        <end position="139"/>
    </location>
</feature>
<evidence type="ECO:0000256" key="3">
    <source>
        <dbReference type="ARBA" id="ARBA00022989"/>
    </source>
</evidence>
<sequence length="151" mass="17192">MQLPIKLTKESRPITGIAAALLVALFVYTALSKWFAFQEFKVQMRVQAVPGWAADFLTWTLPTTELIVALLLITYKWRLIGFWLSLALMTSFTGYIMLVLVGYFGRVPCSCGGVLKSMGWQTHLFFNLFFLLLSILGIYLVNRERRMIGTV</sequence>
<accession>A0ABU3GWV8</accession>
<evidence type="ECO:0000256" key="1">
    <source>
        <dbReference type="ARBA" id="ARBA00004141"/>
    </source>
</evidence>
<reference evidence="8" key="1">
    <citation type="submission" date="2023-07" db="EMBL/GenBank/DDBJ databases">
        <title>Functional and genomic diversity of the sorghum phyllosphere microbiome.</title>
        <authorList>
            <person name="Shade A."/>
        </authorList>
    </citation>
    <scope>NUCLEOTIDE SEQUENCE [LARGE SCALE GENOMIC DNA]</scope>
    <source>
        <strain evidence="8">SORGH_AS_0422</strain>
    </source>
</reference>
<gene>
    <name evidence="7" type="ORF">QE417_003323</name>
</gene>
<keyword evidence="3 5" id="KW-1133">Transmembrane helix</keyword>
<feature type="transmembrane region" description="Helical" evidence="5">
    <location>
        <begin position="82"/>
        <end position="104"/>
    </location>
</feature>
<evidence type="ECO:0000259" key="6">
    <source>
        <dbReference type="Pfam" id="PF07291"/>
    </source>
</evidence>
<dbReference type="EMBL" id="JAVLVU010000001">
    <property type="protein sequence ID" value="MDT3404251.1"/>
    <property type="molecule type" value="Genomic_DNA"/>
</dbReference>
<evidence type="ECO:0000256" key="2">
    <source>
        <dbReference type="ARBA" id="ARBA00022692"/>
    </source>
</evidence>
<dbReference type="Proteomes" id="UP001258315">
    <property type="component" value="Unassembled WGS sequence"/>
</dbReference>
<comment type="caution">
    <text evidence="7">The sequence shown here is derived from an EMBL/GenBank/DDBJ whole genome shotgun (WGS) entry which is preliminary data.</text>
</comment>
<feature type="transmembrane region" description="Helical" evidence="5">
    <location>
        <begin position="124"/>
        <end position="141"/>
    </location>
</feature>
<organism evidence="7 8">
    <name type="scientific">Mucilaginibacter terrae</name>
    <dbReference type="NCBI Taxonomy" id="1955052"/>
    <lineage>
        <taxon>Bacteria</taxon>
        <taxon>Pseudomonadati</taxon>
        <taxon>Bacteroidota</taxon>
        <taxon>Sphingobacteriia</taxon>
        <taxon>Sphingobacteriales</taxon>
        <taxon>Sphingobacteriaceae</taxon>
        <taxon>Mucilaginibacter</taxon>
    </lineage>
</organism>
<evidence type="ECO:0000313" key="8">
    <source>
        <dbReference type="Proteomes" id="UP001258315"/>
    </source>
</evidence>
<dbReference type="Pfam" id="PF07291">
    <property type="entry name" value="MauE"/>
    <property type="match status" value="1"/>
</dbReference>
<keyword evidence="8" id="KW-1185">Reference proteome</keyword>
<evidence type="ECO:0000256" key="5">
    <source>
        <dbReference type="SAM" id="Phobius"/>
    </source>
</evidence>